<keyword evidence="3" id="KW-1185">Reference proteome</keyword>
<evidence type="ECO:0000313" key="2">
    <source>
        <dbReference type="EMBL" id="EJK53149.1"/>
    </source>
</evidence>
<sequence length="170" mass="17741">PPSDADGGGTRREGGTGRRDREGDGDGTGAARRPLGGGAAPYIPLSACAPPTSKASALAAKTGGAEMEMRSTHVRFREGRAAAARSRSKRGEVRGSTLPGSLPPSADFHLLSDQGGRALLHLPPLPPNRLHCNRSHLKLCCEIVRRGGVMGGQRGVCILNQLVSIMVPMY</sequence>
<accession>K0RLK7</accession>
<dbReference type="Proteomes" id="UP000266841">
    <property type="component" value="Unassembled WGS sequence"/>
</dbReference>
<feature type="compositionally biased region" description="Basic and acidic residues" evidence="1">
    <location>
        <begin position="67"/>
        <end position="80"/>
    </location>
</feature>
<proteinExistence type="predicted"/>
<feature type="region of interest" description="Disordered" evidence="1">
    <location>
        <begin position="1"/>
        <end position="42"/>
    </location>
</feature>
<feature type="non-terminal residue" evidence="2">
    <location>
        <position position="1"/>
    </location>
</feature>
<comment type="caution">
    <text evidence="2">The sequence shown here is derived from an EMBL/GenBank/DDBJ whole genome shotgun (WGS) entry which is preliminary data.</text>
</comment>
<feature type="region of interest" description="Disordered" evidence="1">
    <location>
        <begin position="59"/>
        <end position="105"/>
    </location>
</feature>
<feature type="compositionally biased region" description="Basic and acidic residues" evidence="1">
    <location>
        <begin position="9"/>
        <end position="24"/>
    </location>
</feature>
<evidence type="ECO:0000256" key="1">
    <source>
        <dbReference type="SAM" id="MobiDB-lite"/>
    </source>
</evidence>
<dbReference type="EMBL" id="AGNL01038374">
    <property type="protein sequence ID" value="EJK53149.1"/>
    <property type="molecule type" value="Genomic_DNA"/>
</dbReference>
<reference evidence="2 3" key="1">
    <citation type="journal article" date="2012" name="Genome Biol.">
        <title>Genome and low-iron response of an oceanic diatom adapted to chronic iron limitation.</title>
        <authorList>
            <person name="Lommer M."/>
            <person name="Specht M."/>
            <person name="Roy A.S."/>
            <person name="Kraemer L."/>
            <person name="Andreson R."/>
            <person name="Gutowska M.A."/>
            <person name="Wolf J."/>
            <person name="Bergner S.V."/>
            <person name="Schilhabel M.B."/>
            <person name="Klostermeier U.C."/>
            <person name="Beiko R.G."/>
            <person name="Rosenstiel P."/>
            <person name="Hippler M."/>
            <person name="Laroche J."/>
        </authorList>
    </citation>
    <scope>NUCLEOTIDE SEQUENCE [LARGE SCALE GENOMIC DNA]</scope>
    <source>
        <strain evidence="2 3">CCMP1005</strain>
    </source>
</reference>
<dbReference type="AlphaFoldDB" id="K0RLK7"/>
<protein>
    <submittedName>
        <fullName evidence="2">Uncharacterized protein</fullName>
    </submittedName>
</protein>
<name>K0RLK7_THAOC</name>
<gene>
    <name evidence="2" type="ORF">THAOC_27472</name>
</gene>
<evidence type="ECO:0000313" key="3">
    <source>
        <dbReference type="Proteomes" id="UP000266841"/>
    </source>
</evidence>
<organism evidence="2 3">
    <name type="scientific">Thalassiosira oceanica</name>
    <name type="common">Marine diatom</name>
    <dbReference type="NCBI Taxonomy" id="159749"/>
    <lineage>
        <taxon>Eukaryota</taxon>
        <taxon>Sar</taxon>
        <taxon>Stramenopiles</taxon>
        <taxon>Ochrophyta</taxon>
        <taxon>Bacillariophyta</taxon>
        <taxon>Coscinodiscophyceae</taxon>
        <taxon>Thalassiosirophycidae</taxon>
        <taxon>Thalassiosirales</taxon>
        <taxon>Thalassiosiraceae</taxon>
        <taxon>Thalassiosira</taxon>
    </lineage>
</organism>